<evidence type="ECO:0000313" key="3">
    <source>
        <dbReference type="Proteomes" id="UP000800038"/>
    </source>
</evidence>
<organism evidence="2 3">
    <name type="scientific">Clathrospora elynae</name>
    <dbReference type="NCBI Taxonomy" id="706981"/>
    <lineage>
        <taxon>Eukaryota</taxon>
        <taxon>Fungi</taxon>
        <taxon>Dikarya</taxon>
        <taxon>Ascomycota</taxon>
        <taxon>Pezizomycotina</taxon>
        <taxon>Dothideomycetes</taxon>
        <taxon>Pleosporomycetidae</taxon>
        <taxon>Pleosporales</taxon>
        <taxon>Diademaceae</taxon>
        <taxon>Clathrospora</taxon>
    </lineage>
</organism>
<feature type="region of interest" description="Disordered" evidence="1">
    <location>
        <begin position="38"/>
        <end position="62"/>
    </location>
</feature>
<proteinExistence type="predicted"/>
<feature type="compositionally biased region" description="Low complexity" evidence="1">
    <location>
        <begin position="45"/>
        <end position="56"/>
    </location>
</feature>
<accession>A0A6A5SZK3</accession>
<reference evidence="2" key="1">
    <citation type="journal article" date="2020" name="Stud. Mycol.">
        <title>101 Dothideomycetes genomes: a test case for predicting lifestyles and emergence of pathogens.</title>
        <authorList>
            <person name="Haridas S."/>
            <person name="Albert R."/>
            <person name="Binder M."/>
            <person name="Bloem J."/>
            <person name="Labutti K."/>
            <person name="Salamov A."/>
            <person name="Andreopoulos B."/>
            <person name="Baker S."/>
            <person name="Barry K."/>
            <person name="Bills G."/>
            <person name="Bluhm B."/>
            <person name="Cannon C."/>
            <person name="Castanera R."/>
            <person name="Culley D."/>
            <person name="Daum C."/>
            <person name="Ezra D."/>
            <person name="Gonzalez J."/>
            <person name="Henrissat B."/>
            <person name="Kuo A."/>
            <person name="Liang C."/>
            <person name="Lipzen A."/>
            <person name="Lutzoni F."/>
            <person name="Magnuson J."/>
            <person name="Mondo S."/>
            <person name="Nolan M."/>
            <person name="Ohm R."/>
            <person name="Pangilinan J."/>
            <person name="Park H.-J."/>
            <person name="Ramirez L."/>
            <person name="Alfaro M."/>
            <person name="Sun H."/>
            <person name="Tritt A."/>
            <person name="Yoshinaga Y."/>
            <person name="Zwiers L.-H."/>
            <person name="Turgeon B."/>
            <person name="Goodwin S."/>
            <person name="Spatafora J."/>
            <person name="Crous P."/>
            <person name="Grigoriev I."/>
        </authorList>
    </citation>
    <scope>NUCLEOTIDE SEQUENCE</scope>
    <source>
        <strain evidence="2">CBS 161.51</strain>
    </source>
</reference>
<dbReference type="AlphaFoldDB" id="A0A6A5SZK3"/>
<name>A0A6A5SZK3_9PLEO</name>
<evidence type="ECO:0000313" key="2">
    <source>
        <dbReference type="EMBL" id="KAF1944819.1"/>
    </source>
</evidence>
<dbReference type="EMBL" id="ML976014">
    <property type="protein sequence ID" value="KAF1944819.1"/>
    <property type="molecule type" value="Genomic_DNA"/>
</dbReference>
<gene>
    <name evidence="2" type="ORF">EJ02DRAFT_79192</name>
</gene>
<dbReference type="Proteomes" id="UP000800038">
    <property type="component" value="Unassembled WGS sequence"/>
</dbReference>
<evidence type="ECO:0000256" key="1">
    <source>
        <dbReference type="SAM" id="MobiDB-lite"/>
    </source>
</evidence>
<keyword evidence="3" id="KW-1185">Reference proteome</keyword>
<sequence>MEAGVLLLRGRMLFIHYCHLDPLYPTHRLISVSQPWNVTKPKASRPPSSGQPSRRTSTYRPPLHKFDVSQQTSSTAAPALIFQSSSKPRRAASGISQTYSTAFETRSASRVYWLARPVTKRPPRCTQTIGLHLKLPIPGVLHLNTRNIQSSRIVHTAAYQSLARRAT</sequence>
<protein>
    <submittedName>
        <fullName evidence="2">Uncharacterized protein</fullName>
    </submittedName>
</protein>